<evidence type="ECO:0000313" key="2">
    <source>
        <dbReference type="Proteomes" id="UP000265515"/>
    </source>
</evidence>
<reference evidence="1 2" key="1">
    <citation type="journal article" date="2018" name="Cell">
        <title>The Chara Genome: Secondary Complexity and Implications for Plant Terrestrialization.</title>
        <authorList>
            <person name="Nishiyama T."/>
            <person name="Sakayama H."/>
            <person name="Vries J.D."/>
            <person name="Buschmann H."/>
            <person name="Saint-Marcoux D."/>
            <person name="Ullrich K.K."/>
            <person name="Haas F.B."/>
            <person name="Vanderstraeten L."/>
            <person name="Becker D."/>
            <person name="Lang D."/>
            <person name="Vosolsobe S."/>
            <person name="Rombauts S."/>
            <person name="Wilhelmsson P.K.I."/>
            <person name="Janitza P."/>
            <person name="Kern R."/>
            <person name="Heyl A."/>
            <person name="Rumpler F."/>
            <person name="Villalobos L.I.A.C."/>
            <person name="Clay J.M."/>
            <person name="Skokan R."/>
            <person name="Toyoda A."/>
            <person name="Suzuki Y."/>
            <person name="Kagoshima H."/>
            <person name="Schijlen E."/>
            <person name="Tajeshwar N."/>
            <person name="Catarino B."/>
            <person name="Hetherington A.J."/>
            <person name="Saltykova A."/>
            <person name="Bonnot C."/>
            <person name="Breuninger H."/>
            <person name="Symeonidi A."/>
            <person name="Radhakrishnan G.V."/>
            <person name="Van Nieuwerburgh F."/>
            <person name="Deforce D."/>
            <person name="Chang C."/>
            <person name="Karol K.G."/>
            <person name="Hedrich R."/>
            <person name="Ulvskov P."/>
            <person name="Glockner G."/>
            <person name="Delwiche C.F."/>
            <person name="Petrasek J."/>
            <person name="Van de Peer Y."/>
            <person name="Friml J."/>
            <person name="Beilby M."/>
            <person name="Dolan L."/>
            <person name="Kohara Y."/>
            <person name="Sugano S."/>
            <person name="Fujiyama A."/>
            <person name="Delaux P.-M."/>
            <person name="Quint M."/>
            <person name="TheiBen G."/>
            <person name="Hagemann M."/>
            <person name="Harholt J."/>
            <person name="Dunand C."/>
            <person name="Zachgo S."/>
            <person name="Langdale J."/>
            <person name="Maumus F."/>
            <person name="Straeten D.V.D."/>
            <person name="Gould S.B."/>
            <person name="Rensing S.A."/>
        </authorList>
    </citation>
    <scope>NUCLEOTIDE SEQUENCE [LARGE SCALE GENOMIC DNA]</scope>
    <source>
        <strain evidence="1 2">S276</strain>
    </source>
</reference>
<comment type="caution">
    <text evidence="1">The sequence shown here is derived from an EMBL/GenBank/DDBJ whole genome shotgun (WGS) entry which is preliminary data.</text>
</comment>
<dbReference type="EMBL" id="BFEA01000573">
    <property type="protein sequence ID" value="GBG86652.1"/>
    <property type="molecule type" value="Genomic_DNA"/>
</dbReference>
<sequence>MCFILVEFTVVILASAFAFWWCCPDWSFWNSGMPAYPAKTRHIWAGFPPQSLSSLTLAFPRLDLLECQPMYGQVCQPMYGQVFLDDFGHWSSTFASTCHCN</sequence>
<dbReference type="AlphaFoldDB" id="A0A388LWR1"/>
<dbReference type="Proteomes" id="UP000265515">
    <property type="component" value="Unassembled WGS sequence"/>
</dbReference>
<name>A0A388LWR1_CHABU</name>
<protein>
    <submittedName>
        <fullName evidence="1">Uncharacterized protein</fullName>
    </submittedName>
</protein>
<gene>
    <name evidence="1" type="ORF">CBR_g41714</name>
</gene>
<accession>A0A388LWR1</accession>
<evidence type="ECO:0000313" key="1">
    <source>
        <dbReference type="EMBL" id="GBG86652.1"/>
    </source>
</evidence>
<proteinExistence type="predicted"/>
<organism evidence="1 2">
    <name type="scientific">Chara braunii</name>
    <name type="common">Braun's stonewort</name>
    <dbReference type="NCBI Taxonomy" id="69332"/>
    <lineage>
        <taxon>Eukaryota</taxon>
        <taxon>Viridiplantae</taxon>
        <taxon>Streptophyta</taxon>
        <taxon>Charophyceae</taxon>
        <taxon>Charales</taxon>
        <taxon>Characeae</taxon>
        <taxon>Chara</taxon>
    </lineage>
</organism>
<dbReference type="Gramene" id="GBG86652">
    <property type="protein sequence ID" value="GBG86652"/>
    <property type="gene ID" value="CBR_g41714"/>
</dbReference>
<keyword evidence="2" id="KW-1185">Reference proteome</keyword>